<name>A0A8S1HDX1_9PELO</name>
<dbReference type="EMBL" id="CAJGYM010000048">
    <property type="protein sequence ID" value="CAD6194876.1"/>
    <property type="molecule type" value="Genomic_DNA"/>
</dbReference>
<evidence type="ECO:0000313" key="2">
    <source>
        <dbReference type="Proteomes" id="UP000835052"/>
    </source>
</evidence>
<dbReference type="GO" id="GO:1902884">
    <property type="term" value="P:positive regulation of response to oxidative stress"/>
    <property type="evidence" value="ECO:0007669"/>
    <property type="project" value="InterPro"/>
</dbReference>
<dbReference type="Proteomes" id="UP000835052">
    <property type="component" value="Unassembled WGS sequence"/>
</dbReference>
<dbReference type="Pfam" id="PF03567">
    <property type="entry name" value="Sulfotransfer_2"/>
    <property type="match status" value="1"/>
</dbReference>
<accession>A0A8S1HDX1</accession>
<dbReference type="GO" id="GO:0050650">
    <property type="term" value="P:chondroitin sulfate proteoglycan biosynthetic process"/>
    <property type="evidence" value="ECO:0007669"/>
    <property type="project" value="InterPro"/>
</dbReference>
<sequence>MSTLSTALFCFLRDPELFKRKNLSISSQTYENRRPSGYCHGCAPEDIRCFVRRQYRRFIRMSMLFPVYGVADAHFAPQTWYCGMGQNMEKFEFIRYGHQGKKLKQMVNKLSSTFRKKFVPDEYINEMRKEMYKGKTKHTTAGTNLRAFVERKIEKDVDLKRAIARLYYHDYQTFGFDISKLGVHL</sequence>
<dbReference type="GO" id="GO:0047756">
    <property type="term" value="F:chondroitin 4-sulfotransferase activity"/>
    <property type="evidence" value="ECO:0007669"/>
    <property type="project" value="InterPro"/>
</dbReference>
<organism evidence="1 2">
    <name type="scientific">Caenorhabditis auriculariae</name>
    <dbReference type="NCBI Taxonomy" id="2777116"/>
    <lineage>
        <taxon>Eukaryota</taxon>
        <taxon>Metazoa</taxon>
        <taxon>Ecdysozoa</taxon>
        <taxon>Nematoda</taxon>
        <taxon>Chromadorea</taxon>
        <taxon>Rhabditida</taxon>
        <taxon>Rhabditina</taxon>
        <taxon>Rhabditomorpha</taxon>
        <taxon>Rhabditoidea</taxon>
        <taxon>Rhabditidae</taxon>
        <taxon>Peloderinae</taxon>
        <taxon>Caenorhabditis</taxon>
    </lineage>
</organism>
<reference evidence="1" key="1">
    <citation type="submission" date="2020-10" db="EMBL/GenBank/DDBJ databases">
        <authorList>
            <person name="Kikuchi T."/>
        </authorList>
    </citation>
    <scope>NUCLEOTIDE SEQUENCE</scope>
    <source>
        <strain evidence="1">NKZ352</strain>
    </source>
</reference>
<dbReference type="GO" id="GO:0016020">
    <property type="term" value="C:membrane"/>
    <property type="evidence" value="ECO:0007669"/>
    <property type="project" value="InterPro"/>
</dbReference>
<proteinExistence type="predicted"/>
<dbReference type="InterPro" id="IPR005331">
    <property type="entry name" value="Sulfotransferase"/>
</dbReference>
<keyword evidence="2" id="KW-1185">Reference proteome</keyword>
<gene>
    <name evidence="1" type="ORF">CAUJ_LOCUS10795</name>
</gene>
<dbReference type="OrthoDB" id="408912at2759"/>
<dbReference type="AlphaFoldDB" id="A0A8S1HDX1"/>
<comment type="caution">
    <text evidence="1">The sequence shown here is derived from an EMBL/GenBank/DDBJ whole genome shotgun (WGS) entry which is preliminary data.</text>
</comment>
<dbReference type="PANTHER" id="PTHR22900">
    <property type="entry name" value="PROTEIN CBG14245-RELATED"/>
    <property type="match status" value="1"/>
</dbReference>
<evidence type="ECO:0000313" key="1">
    <source>
        <dbReference type="EMBL" id="CAD6194876.1"/>
    </source>
</evidence>
<protein>
    <submittedName>
        <fullName evidence="1">Uncharacterized protein</fullName>
    </submittedName>
</protein>
<dbReference type="InterPro" id="IPR007669">
    <property type="entry name" value="Chst-1-like"/>
</dbReference>
<dbReference type="PANTHER" id="PTHR22900:SF11">
    <property type="entry name" value="PROTEIN CBG01579"/>
    <property type="match status" value="1"/>
</dbReference>